<organism evidence="9 10">
    <name type="scientific">Fervidobacterium islandicum</name>
    <dbReference type="NCBI Taxonomy" id="2423"/>
    <lineage>
        <taxon>Bacteria</taxon>
        <taxon>Thermotogati</taxon>
        <taxon>Thermotogota</taxon>
        <taxon>Thermotogae</taxon>
        <taxon>Thermotogales</taxon>
        <taxon>Fervidobacteriaceae</taxon>
        <taxon>Fervidobacterium</taxon>
    </lineage>
</organism>
<feature type="domain" description="Major facilitator superfamily (MFS) profile" evidence="8">
    <location>
        <begin position="14"/>
        <end position="411"/>
    </location>
</feature>
<evidence type="ECO:0000256" key="3">
    <source>
        <dbReference type="ARBA" id="ARBA00022475"/>
    </source>
</evidence>
<evidence type="ECO:0000256" key="2">
    <source>
        <dbReference type="ARBA" id="ARBA00022448"/>
    </source>
</evidence>
<evidence type="ECO:0000256" key="6">
    <source>
        <dbReference type="ARBA" id="ARBA00023136"/>
    </source>
</evidence>
<keyword evidence="4 7" id="KW-0812">Transmembrane</keyword>
<dbReference type="GO" id="GO:0005886">
    <property type="term" value="C:plasma membrane"/>
    <property type="evidence" value="ECO:0007669"/>
    <property type="project" value="UniProtKB-SubCell"/>
</dbReference>
<dbReference type="RefSeq" id="WP_236938606.1">
    <property type="nucleotide sequence ID" value="NZ_CP014334.2"/>
</dbReference>
<feature type="transmembrane region" description="Helical" evidence="7">
    <location>
        <begin position="288"/>
        <end position="312"/>
    </location>
</feature>
<evidence type="ECO:0000259" key="8">
    <source>
        <dbReference type="PROSITE" id="PS50850"/>
    </source>
</evidence>
<dbReference type="InterPro" id="IPR036259">
    <property type="entry name" value="MFS_trans_sf"/>
</dbReference>
<name>A0AAI8GCU5_FERIS</name>
<keyword evidence="2" id="KW-0813">Transport</keyword>
<feature type="transmembrane region" description="Helical" evidence="7">
    <location>
        <begin position="224"/>
        <end position="247"/>
    </location>
</feature>
<feature type="transmembrane region" description="Helical" evidence="7">
    <location>
        <begin position="104"/>
        <end position="123"/>
    </location>
</feature>
<dbReference type="GO" id="GO:0022857">
    <property type="term" value="F:transmembrane transporter activity"/>
    <property type="evidence" value="ECO:0007669"/>
    <property type="project" value="InterPro"/>
</dbReference>
<dbReference type="PANTHER" id="PTHR43266">
    <property type="entry name" value="MACROLIDE-EFFLUX PROTEIN"/>
    <property type="match status" value="1"/>
</dbReference>
<reference evidence="9 10" key="1">
    <citation type="journal article" date="2015" name="Stand. Genomic Sci.">
        <title>Genome sequence of a native-feather degrading extremely thermophilic Eubacterium, Fervidobacterium islandicum AW-1.</title>
        <authorList>
            <person name="Lee Y.J."/>
            <person name="Jeong H."/>
            <person name="Park G.S."/>
            <person name="Kwak Y."/>
            <person name="Lee S.J."/>
            <person name="Lee S.J."/>
            <person name="Park M.K."/>
            <person name="Kim J.Y."/>
            <person name="Kang H.K."/>
            <person name="Shin J.H."/>
            <person name="Lee D.W."/>
        </authorList>
    </citation>
    <scope>NUCLEOTIDE SEQUENCE [LARGE SCALE GENOMIC DNA]</scope>
    <source>
        <strain evidence="9 10">AW-1</strain>
    </source>
</reference>
<gene>
    <name evidence="9" type="ORF">NA23_04275</name>
</gene>
<evidence type="ECO:0000256" key="7">
    <source>
        <dbReference type="SAM" id="Phobius"/>
    </source>
</evidence>
<keyword evidence="10" id="KW-1185">Reference proteome</keyword>
<feature type="transmembrane region" description="Helical" evidence="7">
    <location>
        <begin position="174"/>
        <end position="195"/>
    </location>
</feature>
<feature type="transmembrane region" description="Helical" evidence="7">
    <location>
        <begin position="318"/>
        <end position="337"/>
    </location>
</feature>
<feature type="transmembrane region" description="Helical" evidence="7">
    <location>
        <begin position="357"/>
        <end position="380"/>
    </location>
</feature>
<evidence type="ECO:0000256" key="1">
    <source>
        <dbReference type="ARBA" id="ARBA00004651"/>
    </source>
</evidence>
<feature type="transmembrane region" description="Helical" evidence="7">
    <location>
        <begin position="144"/>
        <end position="168"/>
    </location>
</feature>
<dbReference type="PANTHER" id="PTHR43266:SF9">
    <property type="entry name" value="PERMEASE, MAJOR FACILITATOR SUPERFAMILY-RELATED"/>
    <property type="match status" value="1"/>
</dbReference>
<feature type="transmembrane region" description="Helical" evidence="7">
    <location>
        <begin position="21"/>
        <end position="40"/>
    </location>
</feature>
<protein>
    <submittedName>
        <fullName evidence="9">MFS transporter</fullName>
    </submittedName>
</protein>
<dbReference type="AlphaFoldDB" id="A0AAI8GCU5"/>
<keyword evidence="3" id="KW-1003">Cell membrane</keyword>
<keyword evidence="6 7" id="KW-0472">Membrane</keyword>
<evidence type="ECO:0000313" key="10">
    <source>
        <dbReference type="Proteomes" id="UP000093740"/>
    </source>
</evidence>
<dbReference type="EMBL" id="CP014334">
    <property type="protein sequence ID" value="AMW32573.2"/>
    <property type="molecule type" value="Genomic_DNA"/>
</dbReference>
<evidence type="ECO:0000256" key="5">
    <source>
        <dbReference type="ARBA" id="ARBA00022989"/>
    </source>
</evidence>
<evidence type="ECO:0000256" key="4">
    <source>
        <dbReference type="ARBA" id="ARBA00022692"/>
    </source>
</evidence>
<feature type="transmembrane region" description="Helical" evidence="7">
    <location>
        <begin position="52"/>
        <end position="72"/>
    </location>
</feature>
<dbReference type="InterPro" id="IPR020846">
    <property type="entry name" value="MFS_dom"/>
</dbReference>
<feature type="transmembrane region" description="Helical" evidence="7">
    <location>
        <begin position="386"/>
        <end position="405"/>
    </location>
</feature>
<dbReference type="SUPFAM" id="SSF103473">
    <property type="entry name" value="MFS general substrate transporter"/>
    <property type="match status" value="1"/>
</dbReference>
<dbReference type="Gene3D" id="1.20.1250.20">
    <property type="entry name" value="MFS general substrate transporter like domains"/>
    <property type="match status" value="1"/>
</dbReference>
<dbReference type="InterPro" id="IPR011701">
    <property type="entry name" value="MFS"/>
</dbReference>
<keyword evidence="5 7" id="KW-1133">Transmembrane helix</keyword>
<dbReference type="KEGG" id="fia:NA23_04275"/>
<sequence length="428" mass="46880">MVVKEEIYKHERRNLALIISGRFESLVGAAALLVAMPLFILDKTGSGTMMGIFTVLGILPRLLATPIGGVLGDRLNRKYIMVLLDELRGILLFALWFVAFSNKLGIGALLTFRAILSFLDGIFDGPTGAMFGDVVRKENMKRATSLNAMANSGANIIGPIIGAMLYGYYGLTNVLLMTAVLYILSGISEMFIIYVHTPKNGKIQFLQELSEGVRFVLAHKGLKFLFTFAIVINFLMSPLYSVVLPYLARIVFKFSAAQFGTFEVFATLGALFGNVAIMLFLNKFSSKVLISSGLILEQVVGLLFSILIMPLLGFTKGVAYFVFVVSAFLITFFNALVNIPINANLQILVPSELRSRVFSVLSLFAMGSTPISSALYGFLLDKINPYLFFFSINVISTVIIVLFLLKAPEEAYDPNVAKVETKPVGEGS</sequence>
<accession>A0AAI8GCU5</accession>
<dbReference type="PROSITE" id="PS50850">
    <property type="entry name" value="MFS"/>
    <property type="match status" value="1"/>
</dbReference>
<proteinExistence type="predicted"/>
<comment type="subcellular location">
    <subcellularLocation>
        <location evidence="1">Cell membrane</location>
        <topology evidence="1">Multi-pass membrane protein</topology>
    </subcellularLocation>
</comment>
<evidence type="ECO:0000313" key="9">
    <source>
        <dbReference type="EMBL" id="AMW32573.2"/>
    </source>
</evidence>
<dbReference type="Proteomes" id="UP000093740">
    <property type="component" value="Chromosome"/>
</dbReference>
<dbReference type="CDD" id="cd06173">
    <property type="entry name" value="MFS_MefA_like"/>
    <property type="match status" value="1"/>
</dbReference>
<dbReference type="Pfam" id="PF07690">
    <property type="entry name" value="MFS_1"/>
    <property type="match status" value="1"/>
</dbReference>
<feature type="transmembrane region" description="Helical" evidence="7">
    <location>
        <begin position="259"/>
        <end position="281"/>
    </location>
</feature>